<evidence type="ECO:0000259" key="6">
    <source>
        <dbReference type="PROSITE" id="PS51192"/>
    </source>
</evidence>
<dbReference type="PANTHER" id="PTHR13710">
    <property type="entry name" value="DNA HELICASE RECQ FAMILY MEMBER"/>
    <property type="match status" value="1"/>
</dbReference>
<evidence type="ECO:0000313" key="8">
    <source>
        <dbReference type="Proteomes" id="UP000639403"/>
    </source>
</evidence>
<sequence>MTGWADYLDELDLLKSRRAIRDLVSFTQLPTAKEPVLQELEDWVWHYITWIHDSYVTKAPYLVRRMILHCPIDESNGEAFRPLPKHQCDRGGTLYRYSQMMTRFLATIMRSIDNCHPCKYQFPLLETQVDLITALHDSLRDNKTSLSAFHTVWYFLIGEPFAFTEVDKWKCPVLCWLALVSVREDGRFIDANEYTPILAEWEYLMRITHLTQAYCNFEAECQTTDIRPNFITICSVQFSQFLKEGVNSPYNSVREHQHFASSIAKNTAAAPRITWSSDMTELACDGNNLQLSRLRFGLNAIALDIETRINKLMNGHTIPINVSDSLTENMSNRDLGYGWMELPNLLAKSFPLLEILQDHPHFKICEVEHNGKLHWIHHGIMAVLAEFTVINEELAILCHMLPAPPPRGTELVETRIRNGQIPRNLYKDRGTWFMTQNPHHSIMNSCSFSVLMEQYTARFMGISLNLRTWRHMAISIQREYIGEQDTIVNNLGDLLANHSTSQARRTYAREVGSLPFLTTDAMLESRDICDSWHDVLGWGSNLPPIPHRLLHRLRTSSTTMDPTTFHASDFKEEIKGMVNGAVTIGIGNLKHQLEDMLANAFAKGFASRTHAPQAIQPQHPAQLIHVPNPISTILSPPPANLSQASLEYATQVQPAMATTITHILASNTPNYFLDDKLFYTHLGEHLKLATPQPDQMLRLLKWARQDSRATFKSEAQMQMLFYIIKRDCNLMVVLPTGGGKSLAWEVPGKMAEPKLITIIMIPFLPLIDDQLRRSAASRIVAAKWNSAAPPTNPKLRLLFASYESLATSTFIGWIKLHQENIARLIFDESHEPLVSGNYRPKMQMLTVVQEFAFPKVYLTATMPPDTLRPFCQLMGADPRFLHLIRAATNRPELRYHVVLSEYQEKGETMAMELVQYLDQHHIKPDSRGLIFCRTIAQAAMFEETFDILAYHSDKSDEERTQAHQRWYAGAKIGDRWMAATTSFIHGIDYPFVDFIVFPQPEEDELADLAWCLYAGGHSHFLNRHLLTTKKSKSCETGYVYTQWMFKKAHKPSSVKTYLEQNNFINRVHNSTSVHNFTHLDYQAYQSSDVDSEYEGASDMDYIIAGYEEVELDNASLLTQPVSIVYHHMFECILMKDNSRNLILPLPFQHITLDVLQKCLAP</sequence>
<comment type="caution">
    <text evidence="7">The sequence shown here is derived from an EMBL/GenBank/DDBJ whole genome shotgun (WGS) entry which is preliminary data.</text>
</comment>
<keyword evidence="2" id="KW-0547">Nucleotide-binding</keyword>
<dbReference type="GO" id="GO:0005694">
    <property type="term" value="C:chromosome"/>
    <property type="evidence" value="ECO:0007669"/>
    <property type="project" value="TreeGrafter"/>
</dbReference>
<reference evidence="7" key="2">
    <citation type="journal article" name="Front. Microbiol.">
        <title>Degradative Capacity of Two Strains of Rhodonia placenta: From Phenotype to Genotype.</title>
        <authorList>
            <person name="Kolle M."/>
            <person name="Horta M.A.C."/>
            <person name="Nowrousian M."/>
            <person name="Ohm R.A."/>
            <person name="Benz J.P."/>
            <person name="Pilgard A."/>
        </authorList>
    </citation>
    <scope>NUCLEOTIDE SEQUENCE</scope>
    <source>
        <strain evidence="7">FPRL280</strain>
    </source>
</reference>
<dbReference type="InterPro" id="IPR001650">
    <property type="entry name" value="Helicase_C-like"/>
</dbReference>
<dbReference type="GO" id="GO:0003676">
    <property type="term" value="F:nucleic acid binding"/>
    <property type="evidence" value="ECO:0007669"/>
    <property type="project" value="InterPro"/>
</dbReference>
<evidence type="ECO:0000256" key="5">
    <source>
        <dbReference type="ARBA" id="ARBA00034808"/>
    </source>
</evidence>
<dbReference type="InterPro" id="IPR011545">
    <property type="entry name" value="DEAD/DEAH_box_helicase_dom"/>
</dbReference>
<dbReference type="InterPro" id="IPR014001">
    <property type="entry name" value="Helicase_ATP-bd"/>
</dbReference>
<dbReference type="GO" id="GO:0005524">
    <property type="term" value="F:ATP binding"/>
    <property type="evidence" value="ECO:0007669"/>
    <property type="project" value="UniProtKB-KW"/>
</dbReference>
<keyword evidence="3" id="KW-0067">ATP-binding</keyword>
<evidence type="ECO:0000256" key="4">
    <source>
        <dbReference type="ARBA" id="ARBA00034617"/>
    </source>
</evidence>
<evidence type="ECO:0000256" key="2">
    <source>
        <dbReference type="ARBA" id="ARBA00022741"/>
    </source>
</evidence>
<name>A0A8H7NSV7_9APHY</name>
<dbReference type="PROSITE" id="PS51192">
    <property type="entry name" value="HELICASE_ATP_BIND_1"/>
    <property type="match status" value="1"/>
</dbReference>
<reference evidence="7" key="1">
    <citation type="submission" date="2020-11" db="EMBL/GenBank/DDBJ databases">
        <authorList>
            <person name="Koelle M."/>
            <person name="Horta M.A.C."/>
            <person name="Nowrousian M."/>
            <person name="Ohm R.A."/>
            <person name="Benz P."/>
            <person name="Pilgard A."/>
        </authorList>
    </citation>
    <scope>NUCLEOTIDE SEQUENCE</scope>
    <source>
        <strain evidence="7">FPRL280</strain>
    </source>
</reference>
<dbReference type="Pfam" id="PF00271">
    <property type="entry name" value="Helicase_C"/>
    <property type="match status" value="1"/>
</dbReference>
<comment type="similarity">
    <text evidence="1">Belongs to the helicase family. RecQ subfamily.</text>
</comment>
<evidence type="ECO:0000256" key="1">
    <source>
        <dbReference type="ARBA" id="ARBA00005446"/>
    </source>
</evidence>
<dbReference type="SMART" id="SM00487">
    <property type="entry name" value="DEXDc"/>
    <property type="match status" value="1"/>
</dbReference>
<evidence type="ECO:0000313" key="7">
    <source>
        <dbReference type="EMBL" id="KAF9801047.1"/>
    </source>
</evidence>
<accession>A0A8H7NSV7</accession>
<dbReference type="Gene3D" id="3.40.50.300">
    <property type="entry name" value="P-loop containing nucleotide triphosphate hydrolases"/>
    <property type="match status" value="2"/>
</dbReference>
<organism evidence="7 8">
    <name type="scientific">Rhodonia placenta</name>
    <dbReference type="NCBI Taxonomy" id="104341"/>
    <lineage>
        <taxon>Eukaryota</taxon>
        <taxon>Fungi</taxon>
        <taxon>Dikarya</taxon>
        <taxon>Basidiomycota</taxon>
        <taxon>Agaricomycotina</taxon>
        <taxon>Agaricomycetes</taxon>
        <taxon>Polyporales</taxon>
        <taxon>Adustoporiaceae</taxon>
        <taxon>Rhodonia</taxon>
    </lineage>
</organism>
<protein>
    <recommendedName>
        <fullName evidence="5">DNA 3'-5' helicase</fullName>
        <ecNumber evidence="5">5.6.2.4</ecNumber>
    </recommendedName>
</protein>
<dbReference type="Proteomes" id="UP000639403">
    <property type="component" value="Unassembled WGS sequence"/>
</dbReference>
<comment type="catalytic activity">
    <reaction evidence="4">
        <text>Couples ATP hydrolysis with the unwinding of duplex DNA by translocating in the 3'-5' direction.</text>
        <dbReference type="EC" id="5.6.2.4"/>
    </reaction>
</comment>
<dbReference type="EC" id="5.6.2.4" evidence="5"/>
<proteinExistence type="inferred from homology"/>
<dbReference type="SUPFAM" id="SSF52540">
    <property type="entry name" value="P-loop containing nucleoside triphosphate hydrolases"/>
    <property type="match status" value="1"/>
</dbReference>
<dbReference type="GO" id="GO:0009378">
    <property type="term" value="F:four-way junction helicase activity"/>
    <property type="evidence" value="ECO:0007669"/>
    <property type="project" value="TreeGrafter"/>
</dbReference>
<dbReference type="Pfam" id="PF00270">
    <property type="entry name" value="DEAD"/>
    <property type="match status" value="1"/>
</dbReference>
<gene>
    <name evidence="7" type="ORF">IEO21_10226</name>
</gene>
<feature type="domain" description="Helicase ATP-binding" evidence="6">
    <location>
        <begin position="721"/>
        <end position="880"/>
    </location>
</feature>
<dbReference type="GO" id="GO:0043138">
    <property type="term" value="F:3'-5' DNA helicase activity"/>
    <property type="evidence" value="ECO:0007669"/>
    <property type="project" value="UniProtKB-EC"/>
</dbReference>
<dbReference type="InterPro" id="IPR027417">
    <property type="entry name" value="P-loop_NTPase"/>
</dbReference>
<dbReference type="EMBL" id="JADOXO010000711">
    <property type="protein sequence ID" value="KAF9801047.1"/>
    <property type="molecule type" value="Genomic_DNA"/>
</dbReference>
<dbReference type="PANTHER" id="PTHR13710:SF154">
    <property type="entry name" value="RECQ HELICASE, PUTATIVE (AFU_ORTHOLOGUE AFUA_6G14720)-RELATED"/>
    <property type="match status" value="1"/>
</dbReference>
<dbReference type="GO" id="GO:0000724">
    <property type="term" value="P:double-strand break repair via homologous recombination"/>
    <property type="evidence" value="ECO:0007669"/>
    <property type="project" value="TreeGrafter"/>
</dbReference>
<dbReference type="GO" id="GO:0005737">
    <property type="term" value="C:cytoplasm"/>
    <property type="evidence" value="ECO:0007669"/>
    <property type="project" value="TreeGrafter"/>
</dbReference>
<evidence type="ECO:0000256" key="3">
    <source>
        <dbReference type="ARBA" id="ARBA00022840"/>
    </source>
</evidence>
<dbReference type="AlphaFoldDB" id="A0A8H7NSV7"/>